<dbReference type="PANTHER" id="PTHR48081">
    <property type="entry name" value="AB HYDROLASE SUPERFAMILY PROTEIN C4A8.06C"/>
    <property type="match status" value="1"/>
</dbReference>
<comment type="caution">
    <text evidence="3">The sequence shown here is derived from an EMBL/GenBank/DDBJ whole genome shotgun (WGS) entry which is preliminary data.</text>
</comment>
<dbReference type="GO" id="GO:0016787">
    <property type="term" value="F:hydrolase activity"/>
    <property type="evidence" value="ECO:0007669"/>
    <property type="project" value="UniProtKB-KW"/>
</dbReference>
<dbReference type="InterPro" id="IPR013094">
    <property type="entry name" value="AB_hydrolase_3"/>
</dbReference>
<dbReference type="RefSeq" id="WP_218003596.1">
    <property type="nucleotide sequence ID" value="NZ_JACHIT010000002.1"/>
</dbReference>
<dbReference type="EMBL" id="JACHIT010000002">
    <property type="protein sequence ID" value="MBB5916164.1"/>
    <property type="molecule type" value="Genomic_DNA"/>
</dbReference>
<dbReference type="AlphaFoldDB" id="A0A7W9PHD9"/>
<proteinExistence type="predicted"/>
<reference evidence="3 4" key="1">
    <citation type="submission" date="2020-08" db="EMBL/GenBank/DDBJ databases">
        <title>Sequencing the genomes of 1000 actinobacteria strains.</title>
        <authorList>
            <person name="Klenk H.-P."/>
        </authorList>
    </citation>
    <scope>NUCLEOTIDE SEQUENCE [LARGE SCALE GENOMIC DNA]</scope>
    <source>
        <strain evidence="3 4">DSM 43582</strain>
    </source>
</reference>
<dbReference type="Pfam" id="PF07859">
    <property type="entry name" value="Abhydrolase_3"/>
    <property type="match status" value="1"/>
</dbReference>
<feature type="domain" description="Alpha/beta hydrolase fold-3" evidence="2">
    <location>
        <begin position="93"/>
        <end position="299"/>
    </location>
</feature>
<dbReference type="InterPro" id="IPR050300">
    <property type="entry name" value="GDXG_lipolytic_enzyme"/>
</dbReference>
<protein>
    <submittedName>
        <fullName evidence="3">Acetyl esterase/lipase</fullName>
    </submittedName>
</protein>
<organism evidence="3 4">
    <name type="scientific">Nocardia transvalensis</name>
    <dbReference type="NCBI Taxonomy" id="37333"/>
    <lineage>
        <taxon>Bacteria</taxon>
        <taxon>Bacillati</taxon>
        <taxon>Actinomycetota</taxon>
        <taxon>Actinomycetes</taxon>
        <taxon>Mycobacteriales</taxon>
        <taxon>Nocardiaceae</taxon>
        <taxon>Nocardia</taxon>
    </lineage>
</organism>
<gene>
    <name evidence="3" type="ORF">BJY24_005076</name>
</gene>
<evidence type="ECO:0000313" key="3">
    <source>
        <dbReference type="EMBL" id="MBB5916164.1"/>
    </source>
</evidence>
<evidence type="ECO:0000256" key="1">
    <source>
        <dbReference type="ARBA" id="ARBA00022801"/>
    </source>
</evidence>
<sequence>MRRQEGESMTVGREAMDPQLRRWGIWWRRVLSRHGETGLRRAYRVTRLTRPMLSAWRPDGLRVRREFVERGDGTRLRLLVCEPLDPPSNVVGMVWFHGGGYALGCPEQDLPTCRRLVARSGGVVVAPDYRLSPEAPYPAALEDGYLALTWLRDHAGRLGVRSDQLAVGGESAGGGLTAALALYARDRGEISLAFQMPIYPMIDDRAVTESSRDNDAPVWDSVTNAAAWRLYLGARYGTRDVPAYAAPARATEFGGLPPAFTYVGDLEPFRDETVAYVENLRAAGVPVDFELYPGCWHGFDRIVPGAAVSARARRVRDEWFAQAVRQHFAPQPGAR</sequence>
<dbReference type="InterPro" id="IPR029058">
    <property type="entry name" value="AB_hydrolase_fold"/>
</dbReference>
<dbReference type="SUPFAM" id="SSF53474">
    <property type="entry name" value="alpha/beta-Hydrolases"/>
    <property type="match status" value="1"/>
</dbReference>
<evidence type="ECO:0000259" key="2">
    <source>
        <dbReference type="Pfam" id="PF07859"/>
    </source>
</evidence>
<dbReference type="PANTHER" id="PTHR48081:SF8">
    <property type="entry name" value="ALPHA_BETA HYDROLASE FOLD-3 DOMAIN-CONTAINING PROTEIN-RELATED"/>
    <property type="match status" value="1"/>
</dbReference>
<name>A0A7W9PHD9_9NOCA</name>
<keyword evidence="1" id="KW-0378">Hydrolase</keyword>
<dbReference type="Gene3D" id="3.40.50.1820">
    <property type="entry name" value="alpha/beta hydrolase"/>
    <property type="match status" value="1"/>
</dbReference>
<keyword evidence="4" id="KW-1185">Reference proteome</keyword>
<dbReference type="Proteomes" id="UP000540412">
    <property type="component" value="Unassembled WGS sequence"/>
</dbReference>
<accession>A0A7W9PHD9</accession>
<evidence type="ECO:0000313" key="4">
    <source>
        <dbReference type="Proteomes" id="UP000540412"/>
    </source>
</evidence>